<dbReference type="InterPro" id="IPR001029">
    <property type="entry name" value="Flagellin_N"/>
</dbReference>
<feature type="compositionally biased region" description="Low complexity" evidence="4">
    <location>
        <begin position="8"/>
        <end position="25"/>
    </location>
</feature>
<dbReference type="Pfam" id="PF00669">
    <property type="entry name" value="Flagellin_N"/>
    <property type="match status" value="1"/>
</dbReference>
<keyword evidence="8" id="KW-1185">Reference proteome</keyword>
<comment type="function">
    <text evidence="3">Flagellin is the subunit protein which polymerizes to form the filaments of bacterial flagella.</text>
</comment>
<dbReference type="PANTHER" id="PTHR42792:SF2">
    <property type="entry name" value="FLAGELLIN"/>
    <property type="match status" value="1"/>
</dbReference>
<dbReference type="AlphaFoldDB" id="A0A6L8K6W5"/>
<dbReference type="Gene3D" id="6.10.10.10">
    <property type="entry name" value="Flagellar export chaperone, C-terminal domain"/>
    <property type="match status" value="1"/>
</dbReference>
<dbReference type="GO" id="GO:0009288">
    <property type="term" value="C:bacterial-type flagellum"/>
    <property type="evidence" value="ECO:0007669"/>
    <property type="project" value="UniProtKB-SubCell"/>
</dbReference>
<dbReference type="InterPro" id="IPR046358">
    <property type="entry name" value="Flagellin_C"/>
</dbReference>
<dbReference type="EMBL" id="WWCN01000006">
    <property type="protein sequence ID" value="MYM23233.1"/>
    <property type="molecule type" value="Genomic_DNA"/>
</dbReference>
<dbReference type="PANTHER" id="PTHR42792">
    <property type="entry name" value="FLAGELLIN"/>
    <property type="match status" value="1"/>
</dbReference>
<evidence type="ECO:0000256" key="2">
    <source>
        <dbReference type="ARBA" id="ARBA00023143"/>
    </source>
</evidence>
<dbReference type="Pfam" id="PF00700">
    <property type="entry name" value="Flagellin_C"/>
    <property type="match status" value="1"/>
</dbReference>
<dbReference type="PRINTS" id="PR00207">
    <property type="entry name" value="FLAGELLIN"/>
</dbReference>
<keyword evidence="2 3" id="KW-0975">Bacterial flagellum</keyword>
<dbReference type="RefSeq" id="WP_161006726.1">
    <property type="nucleotide sequence ID" value="NZ_WWCN01000006.1"/>
</dbReference>
<gene>
    <name evidence="7" type="ORF">GTP46_11305</name>
</gene>
<accession>A0A6L8K6W5</accession>
<name>A0A6L8K6W5_9BURK</name>
<evidence type="ECO:0000256" key="4">
    <source>
        <dbReference type="SAM" id="MobiDB-lite"/>
    </source>
</evidence>
<comment type="similarity">
    <text evidence="1 3">Belongs to the bacterial flagellin family.</text>
</comment>
<evidence type="ECO:0000256" key="1">
    <source>
        <dbReference type="ARBA" id="ARBA00005709"/>
    </source>
</evidence>
<evidence type="ECO:0000259" key="5">
    <source>
        <dbReference type="Pfam" id="PF00669"/>
    </source>
</evidence>
<dbReference type="InterPro" id="IPR001492">
    <property type="entry name" value="Flagellin"/>
</dbReference>
<sequence>MLSLRTNSSAMSATRAADSASRTASTSMTRLSTGYRVNSAMDDAAGLQIATRLNSQTSGMAVAIRNTQNDISLMQTASSAVDNIISIFGRMHDLAIQAADASATQADKQALQTEFVELFQEVWNEVGTRYNGEDLFISQPPNNHAKLFFPVQMQIGESSDNVMTVNLQPQLLGTFDSLKYDNTALETILTQNANAAIDDTVNAINSWAALGSAMGAVSNRLEHVYQNLANISANAKAATGRIMDTDYAAESAATTSAQMLEQASTSMLKQSNSTSQLAMTLIT</sequence>
<dbReference type="InterPro" id="IPR042187">
    <property type="entry name" value="Flagellin_C_sub2"/>
</dbReference>
<keyword evidence="7" id="KW-0966">Cell projection</keyword>
<keyword evidence="7" id="KW-0282">Flagellum</keyword>
<keyword evidence="7" id="KW-0969">Cilium</keyword>
<dbReference type="GO" id="GO:0005198">
    <property type="term" value="F:structural molecule activity"/>
    <property type="evidence" value="ECO:0007669"/>
    <property type="project" value="UniProtKB-UniRule"/>
</dbReference>
<evidence type="ECO:0000256" key="3">
    <source>
        <dbReference type="RuleBase" id="RU362073"/>
    </source>
</evidence>
<reference evidence="7 8" key="1">
    <citation type="submission" date="2019-12" db="EMBL/GenBank/DDBJ databases">
        <title>Novel species isolated from a subtropical stream in China.</title>
        <authorList>
            <person name="Lu H."/>
        </authorList>
    </citation>
    <scope>NUCLEOTIDE SEQUENCE [LARGE SCALE GENOMIC DNA]</scope>
    <source>
        <strain evidence="7 8">FT135W</strain>
    </source>
</reference>
<proteinExistence type="inferred from homology"/>
<protein>
    <recommendedName>
        <fullName evidence="3">Flagellin</fullName>
    </recommendedName>
</protein>
<dbReference type="Gene3D" id="1.20.1330.10">
    <property type="entry name" value="f41 fragment of flagellin, N-terminal domain"/>
    <property type="match status" value="1"/>
</dbReference>
<dbReference type="GO" id="GO:0005576">
    <property type="term" value="C:extracellular region"/>
    <property type="evidence" value="ECO:0007669"/>
    <property type="project" value="UniProtKB-SubCell"/>
</dbReference>
<comment type="caution">
    <text evidence="7">The sequence shown here is derived from an EMBL/GenBank/DDBJ whole genome shotgun (WGS) entry which is preliminary data.</text>
</comment>
<evidence type="ECO:0000313" key="7">
    <source>
        <dbReference type="EMBL" id="MYM23233.1"/>
    </source>
</evidence>
<feature type="domain" description="Flagellin C-terminal" evidence="6">
    <location>
        <begin position="202"/>
        <end position="279"/>
    </location>
</feature>
<feature type="domain" description="Flagellin N-terminal" evidence="5">
    <location>
        <begin position="6"/>
        <end position="136"/>
    </location>
</feature>
<keyword evidence="3" id="KW-0964">Secreted</keyword>
<evidence type="ECO:0000259" key="6">
    <source>
        <dbReference type="Pfam" id="PF00700"/>
    </source>
</evidence>
<dbReference type="Proteomes" id="UP000479335">
    <property type="component" value="Unassembled WGS sequence"/>
</dbReference>
<comment type="subcellular location">
    <subcellularLocation>
        <location evidence="3">Secreted</location>
    </subcellularLocation>
    <subcellularLocation>
        <location evidence="3">Bacterial flagellum</location>
    </subcellularLocation>
</comment>
<feature type="region of interest" description="Disordered" evidence="4">
    <location>
        <begin position="1"/>
        <end position="25"/>
    </location>
</feature>
<organism evidence="7 8">
    <name type="scientific">Duganella flavida</name>
    <dbReference type="NCBI Taxonomy" id="2692175"/>
    <lineage>
        <taxon>Bacteria</taxon>
        <taxon>Pseudomonadati</taxon>
        <taxon>Pseudomonadota</taxon>
        <taxon>Betaproteobacteria</taxon>
        <taxon>Burkholderiales</taxon>
        <taxon>Oxalobacteraceae</taxon>
        <taxon>Telluria group</taxon>
        <taxon>Duganella</taxon>
    </lineage>
</organism>
<dbReference type="SUPFAM" id="SSF64518">
    <property type="entry name" value="Phase 1 flagellin"/>
    <property type="match status" value="1"/>
</dbReference>
<evidence type="ECO:0000313" key="8">
    <source>
        <dbReference type="Proteomes" id="UP000479335"/>
    </source>
</evidence>